<organism evidence="1 2">
    <name type="scientific">Hymenolepis diminuta</name>
    <name type="common">Rat tapeworm</name>
    <dbReference type="NCBI Taxonomy" id="6216"/>
    <lineage>
        <taxon>Eukaryota</taxon>
        <taxon>Metazoa</taxon>
        <taxon>Spiralia</taxon>
        <taxon>Lophotrochozoa</taxon>
        <taxon>Platyhelminthes</taxon>
        <taxon>Cestoda</taxon>
        <taxon>Eucestoda</taxon>
        <taxon>Cyclophyllidea</taxon>
        <taxon>Hymenolepididae</taxon>
        <taxon>Hymenolepis</taxon>
    </lineage>
</organism>
<keyword evidence="2" id="KW-1185">Reference proteome</keyword>
<reference evidence="1 2" key="1">
    <citation type="submission" date="2019-07" db="EMBL/GenBank/DDBJ databases">
        <authorList>
            <person name="Jastrzebski P J."/>
            <person name="Paukszto L."/>
            <person name="Jastrzebski P J."/>
        </authorList>
    </citation>
    <scope>NUCLEOTIDE SEQUENCE [LARGE SCALE GENOMIC DNA]</scope>
    <source>
        <strain evidence="1 2">WMS-il1</strain>
    </source>
</reference>
<evidence type="ECO:0000313" key="1">
    <source>
        <dbReference type="EMBL" id="VUZ41399.1"/>
    </source>
</evidence>
<gene>
    <name evidence="1" type="ORF">WMSIL1_LOCUS2191</name>
</gene>
<name>A0A564Y346_HYMDI</name>
<dbReference type="Proteomes" id="UP000321570">
    <property type="component" value="Unassembled WGS sequence"/>
</dbReference>
<accession>A0A564Y346</accession>
<dbReference type="EMBL" id="CABIJS010000055">
    <property type="protein sequence ID" value="VUZ41399.1"/>
    <property type="molecule type" value="Genomic_DNA"/>
</dbReference>
<evidence type="ECO:0000313" key="2">
    <source>
        <dbReference type="Proteomes" id="UP000321570"/>
    </source>
</evidence>
<proteinExistence type="predicted"/>
<sequence length="55" mass="6444">MDHFKCRLFLSSCQSDVFCRFLRMSGKSDKITLEFMNLDIKCDSCFTQQKSAEHS</sequence>
<protein>
    <submittedName>
        <fullName evidence="1">Uncharacterized protein</fullName>
    </submittedName>
</protein>
<dbReference type="AlphaFoldDB" id="A0A564Y346"/>